<dbReference type="Pfam" id="PF11706">
    <property type="entry name" value="zf-CGNR"/>
    <property type="match status" value="1"/>
</dbReference>
<accession>A0A4Q7KCS6</accession>
<proteinExistence type="predicted"/>
<gene>
    <name evidence="2" type="ORF">EV193_11643</name>
</gene>
<dbReference type="SUPFAM" id="SSF160904">
    <property type="entry name" value="Jann2411-like"/>
    <property type="match status" value="1"/>
</dbReference>
<name>A0A4Q7KCS6_9PSEU</name>
<evidence type="ECO:0000313" key="2">
    <source>
        <dbReference type="EMBL" id="RZS30523.1"/>
    </source>
</evidence>
<dbReference type="EMBL" id="SGWQ01000016">
    <property type="protein sequence ID" value="RZS30523.1"/>
    <property type="molecule type" value="Genomic_DNA"/>
</dbReference>
<dbReference type="Proteomes" id="UP000294257">
    <property type="component" value="Unassembled WGS sequence"/>
</dbReference>
<dbReference type="RefSeq" id="WP_130348456.1">
    <property type="nucleotide sequence ID" value="NZ_SGWQ01000016.1"/>
</dbReference>
<dbReference type="PANTHER" id="PTHR35525:SF3">
    <property type="entry name" value="BLL6575 PROTEIN"/>
    <property type="match status" value="1"/>
</dbReference>
<evidence type="ECO:0000259" key="1">
    <source>
        <dbReference type="Pfam" id="PF11706"/>
    </source>
</evidence>
<dbReference type="InterPro" id="IPR023286">
    <property type="entry name" value="ABATE_dom_sf"/>
</dbReference>
<dbReference type="Gene3D" id="1.10.3300.10">
    <property type="entry name" value="Jann2411-like domain"/>
    <property type="match status" value="1"/>
</dbReference>
<sequence length="178" mass="19562">MDNADYLDVALRLANADFSEVETVRAALHEEPWWADRLTERDVRALRPVGAGIADVLDAAMKSDARAAKGAVNSLLAKHPLRPTLSAGHAHEHDGAEPNWHIHVADTDAPPATEVAAAAAWGMAHGIVHYGLDRWGRCAATECENYYLDTSTTRTKRFCSPRCANRMHVAAHRARHRD</sequence>
<comment type="caution">
    <text evidence="2">The sequence shown here is derived from an EMBL/GenBank/DDBJ whole genome shotgun (WGS) entry which is preliminary data.</text>
</comment>
<protein>
    <submittedName>
        <fullName evidence="2">CGNR zinc finger protein</fullName>
    </submittedName>
</protein>
<dbReference type="InterPro" id="IPR021005">
    <property type="entry name" value="Znf_CGNR"/>
</dbReference>
<reference evidence="2 3" key="1">
    <citation type="submission" date="2019-02" db="EMBL/GenBank/DDBJ databases">
        <title>Genomic Encyclopedia of Type Strains, Phase IV (KMG-IV): sequencing the most valuable type-strain genomes for metagenomic binning, comparative biology and taxonomic classification.</title>
        <authorList>
            <person name="Goeker M."/>
        </authorList>
    </citation>
    <scope>NUCLEOTIDE SEQUENCE [LARGE SCALE GENOMIC DNA]</scope>
    <source>
        <strain evidence="2 3">DSM 101727</strain>
    </source>
</reference>
<keyword evidence="3" id="KW-1185">Reference proteome</keyword>
<dbReference type="OrthoDB" id="3531194at2"/>
<organism evidence="2 3">
    <name type="scientific">Herbihabitans rhizosphaerae</name>
    <dbReference type="NCBI Taxonomy" id="1872711"/>
    <lineage>
        <taxon>Bacteria</taxon>
        <taxon>Bacillati</taxon>
        <taxon>Actinomycetota</taxon>
        <taxon>Actinomycetes</taxon>
        <taxon>Pseudonocardiales</taxon>
        <taxon>Pseudonocardiaceae</taxon>
        <taxon>Herbihabitans</taxon>
    </lineage>
</organism>
<dbReference type="AlphaFoldDB" id="A0A4Q7KCS6"/>
<dbReference type="PANTHER" id="PTHR35525">
    <property type="entry name" value="BLL6575 PROTEIN"/>
    <property type="match status" value="1"/>
</dbReference>
<dbReference type="InterPro" id="IPR010852">
    <property type="entry name" value="ABATE"/>
</dbReference>
<evidence type="ECO:0000313" key="3">
    <source>
        <dbReference type="Proteomes" id="UP000294257"/>
    </source>
</evidence>
<feature type="domain" description="Zinc finger CGNR" evidence="1">
    <location>
        <begin position="134"/>
        <end position="176"/>
    </location>
</feature>